<dbReference type="InterPro" id="IPR010982">
    <property type="entry name" value="Lambda_DNA-bd_dom_sf"/>
</dbReference>
<dbReference type="SMART" id="SM00530">
    <property type="entry name" value="HTH_XRE"/>
    <property type="match status" value="1"/>
</dbReference>
<feature type="compositionally biased region" description="Basic and acidic residues" evidence="1">
    <location>
        <begin position="87"/>
        <end position="107"/>
    </location>
</feature>
<keyword evidence="2" id="KW-1133">Transmembrane helix</keyword>
<keyword evidence="2" id="KW-0812">Transmembrane</keyword>
<dbReference type="Pfam" id="PF13560">
    <property type="entry name" value="HTH_31"/>
    <property type="match status" value="1"/>
</dbReference>
<feature type="compositionally biased region" description="Low complexity" evidence="1">
    <location>
        <begin position="117"/>
        <end position="126"/>
    </location>
</feature>
<organism evidence="4 5">
    <name type="scientific">Streptomyces xanthochromogenes</name>
    <dbReference type="NCBI Taxonomy" id="67384"/>
    <lineage>
        <taxon>Bacteria</taxon>
        <taxon>Bacillati</taxon>
        <taxon>Actinomycetota</taxon>
        <taxon>Actinomycetes</taxon>
        <taxon>Kitasatosporales</taxon>
        <taxon>Streptomycetaceae</taxon>
        <taxon>Streptomyces</taxon>
    </lineage>
</organism>
<gene>
    <name evidence="4" type="ORF">GCM10010326_28210</name>
</gene>
<dbReference type="GeneID" id="96290792"/>
<evidence type="ECO:0000256" key="2">
    <source>
        <dbReference type="SAM" id="Phobius"/>
    </source>
</evidence>
<feature type="compositionally biased region" description="Low complexity" evidence="1">
    <location>
        <begin position="304"/>
        <end position="318"/>
    </location>
</feature>
<feature type="domain" description="HTH cro/C1-type" evidence="3">
    <location>
        <begin position="21"/>
        <end position="76"/>
    </location>
</feature>
<feature type="region of interest" description="Disordered" evidence="1">
    <location>
        <begin position="87"/>
        <end position="146"/>
    </location>
</feature>
<keyword evidence="5" id="KW-1185">Reference proteome</keyword>
<evidence type="ECO:0000313" key="4">
    <source>
        <dbReference type="EMBL" id="GGY32601.1"/>
    </source>
</evidence>
<dbReference type="InterPro" id="IPR021224">
    <property type="entry name" value="DUF2690"/>
</dbReference>
<feature type="region of interest" description="Disordered" evidence="1">
    <location>
        <begin position="302"/>
        <end position="331"/>
    </location>
</feature>
<keyword evidence="2" id="KW-0472">Membrane</keyword>
<proteinExistence type="predicted"/>
<comment type="caution">
    <text evidence="4">The sequence shown here is derived from an EMBL/GenBank/DDBJ whole genome shotgun (WGS) entry which is preliminary data.</text>
</comment>
<dbReference type="Proteomes" id="UP000600946">
    <property type="component" value="Unassembled WGS sequence"/>
</dbReference>
<evidence type="ECO:0000313" key="5">
    <source>
        <dbReference type="Proteomes" id="UP000600946"/>
    </source>
</evidence>
<sequence>MPRWKALPDELDPQVREFASQLRRLVDRSGLSVAAVADRTGYSRTSWERYLGGRLLAPKAAVLALAEVTGSPPVHLVTMWELAERAWSRSEQRHDRTPESAGAERARVAAGGPGPARPVGSSADAGPADRRPPRGPEAPHGPGRHRRRIVMFLTGVTGALLVITSAVLLTDLGGSDDGPRAKPSPSHSASAPVLPAGVKCVAASCTGQDPELMGCTDKLVQTVGSAKVGASVVEVRYSRTCGAAWARLKQVAPGDRVEIGAPAAAGYQVVADAYRDTYTKMLAVQGPAAARACATLKSGKSGCAAGRAGPGPSAAATGGRPGGSGTTTTGQ</sequence>
<dbReference type="CDD" id="cd00093">
    <property type="entry name" value="HTH_XRE"/>
    <property type="match status" value="1"/>
</dbReference>
<dbReference type="SUPFAM" id="SSF47413">
    <property type="entry name" value="lambda repressor-like DNA-binding domains"/>
    <property type="match status" value="1"/>
</dbReference>
<evidence type="ECO:0000256" key="1">
    <source>
        <dbReference type="SAM" id="MobiDB-lite"/>
    </source>
</evidence>
<dbReference type="RefSeq" id="WP_190027200.1">
    <property type="nucleotide sequence ID" value="NZ_BMUU01000004.1"/>
</dbReference>
<dbReference type="InterPro" id="IPR001387">
    <property type="entry name" value="Cro/C1-type_HTH"/>
</dbReference>
<dbReference type="EMBL" id="BMUU01000004">
    <property type="protein sequence ID" value="GGY32601.1"/>
    <property type="molecule type" value="Genomic_DNA"/>
</dbReference>
<accession>A0ABQ3A5B9</accession>
<reference evidence="5" key="1">
    <citation type="journal article" date="2019" name="Int. J. Syst. Evol. Microbiol.">
        <title>The Global Catalogue of Microorganisms (GCM) 10K type strain sequencing project: providing services to taxonomists for standard genome sequencing and annotation.</title>
        <authorList>
            <consortium name="The Broad Institute Genomics Platform"/>
            <consortium name="The Broad Institute Genome Sequencing Center for Infectious Disease"/>
            <person name="Wu L."/>
            <person name="Ma J."/>
        </authorList>
    </citation>
    <scope>NUCLEOTIDE SEQUENCE [LARGE SCALE GENOMIC DNA]</scope>
    <source>
        <strain evidence="5">JCM 4594</strain>
    </source>
</reference>
<dbReference type="Pfam" id="PF10901">
    <property type="entry name" value="DUF2690"/>
    <property type="match status" value="1"/>
</dbReference>
<protein>
    <recommendedName>
        <fullName evidence="3">HTH cro/C1-type domain-containing protein</fullName>
    </recommendedName>
</protein>
<evidence type="ECO:0000259" key="3">
    <source>
        <dbReference type="SMART" id="SM00530"/>
    </source>
</evidence>
<name>A0ABQ3A5B9_9ACTN</name>
<feature type="transmembrane region" description="Helical" evidence="2">
    <location>
        <begin position="149"/>
        <end position="169"/>
    </location>
</feature>